<dbReference type="NCBIfam" id="NF006055">
    <property type="entry name" value="PRK08203.1"/>
    <property type="match status" value="1"/>
</dbReference>
<evidence type="ECO:0000313" key="3">
    <source>
        <dbReference type="EMBL" id="PRW62907.1"/>
    </source>
</evidence>
<dbReference type="Pfam" id="PF01979">
    <property type="entry name" value="Amidohydro_1"/>
    <property type="match status" value="1"/>
</dbReference>
<proteinExistence type="predicted"/>
<sequence length="469" mass="49291">MSDTDTGASPARTVIERAAVVTVDAPDPGLSSLGHEYAEGHVVVEDGLIRAVGPGPPPPQEEPVRRIDGSGCLLTPGLVNTHHHLYQWATRGYAVDSTLFGWLTELYPVWAGIDETLVHAAATAGLGWTALSGCTTVADHHYVFPNTGGDVLGAVVSGAGRVGVRLHAVRGSMDRGQSAGGLPPDSVVEDTESALEATERAVRRFHDPSFGARVRVAVGPCSPFSVSTELMTRSAEFAREHGVGMHTHLAETRDELDRCAAEFGCDPVEYAERTGWLGEDVWLAHGVHLSETAVRRLGTTGTGVAHCPSSNGRLGAGTAPVRSLLDARAPVGLGVDGVASNESGRLGDELRQALLLGRARYGPDALSVRDALWMGTRGGARCLGRESELGSLEVGKLADLALWDVDGLGHAGITDPVAALALGPLPPLRRLLRGGETVVEDDRLVRESERDLTTELRRACARIAEGGTG</sequence>
<keyword evidence="1" id="KW-0378">Hydrolase</keyword>
<keyword evidence="4" id="KW-1185">Reference proteome</keyword>
<evidence type="ECO:0000313" key="4">
    <source>
        <dbReference type="Proteomes" id="UP000239352"/>
    </source>
</evidence>
<dbReference type="AlphaFoldDB" id="A0A2T0GUZ1"/>
<dbReference type="InParanoid" id="A0A2T0GUZ1"/>
<evidence type="ECO:0000259" key="2">
    <source>
        <dbReference type="Pfam" id="PF01979"/>
    </source>
</evidence>
<dbReference type="Gene3D" id="2.30.40.10">
    <property type="entry name" value="Urease, subunit C, domain 1"/>
    <property type="match status" value="1"/>
</dbReference>
<dbReference type="InterPro" id="IPR050287">
    <property type="entry name" value="MTA/SAH_deaminase"/>
</dbReference>
<dbReference type="RefSeq" id="WP_106114262.1">
    <property type="nucleotide sequence ID" value="NZ_PVSR01000023.1"/>
</dbReference>
<dbReference type="InterPro" id="IPR032466">
    <property type="entry name" value="Metal_Hydrolase"/>
</dbReference>
<reference evidence="3 4" key="1">
    <citation type="submission" date="2018-03" db="EMBL/GenBank/DDBJ databases">
        <title>Actinopolyspora mortivallis from Sahara, screening for active biomolecules.</title>
        <authorList>
            <person name="Selama O."/>
            <person name="Wellington E.M.H."/>
            <person name="Hacene H."/>
        </authorList>
    </citation>
    <scope>NUCLEOTIDE SEQUENCE [LARGE SCALE GENOMIC DNA]</scope>
    <source>
        <strain evidence="3 4">M5A</strain>
    </source>
</reference>
<protein>
    <submittedName>
        <fullName evidence="3">8-oxoguanine deaminase</fullName>
    </submittedName>
</protein>
<dbReference type="GO" id="GO:0016810">
    <property type="term" value="F:hydrolase activity, acting on carbon-nitrogen (but not peptide) bonds"/>
    <property type="evidence" value="ECO:0007669"/>
    <property type="project" value="InterPro"/>
</dbReference>
<dbReference type="PANTHER" id="PTHR43794">
    <property type="entry name" value="AMINOHYDROLASE SSNA-RELATED"/>
    <property type="match status" value="1"/>
</dbReference>
<evidence type="ECO:0000256" key="1">
    <source>
        <dbReference type="ARBA" id="ARBA00022801"/>
    </source>
</evidence>
<dbReference type="Gene3D" id="3.20.20.140">
    <property type="entry name" value="Metal-dependent hydrolases"/>
    <property type="match status" value="1"/>
</dbReference>
<organism evidence="3 4">
    <name type="scientific">Actinopolyspora mortivallis</name>
    <dbReference type="NCBI Taxonomy" id="33906"/>
    <lineage>
        <taxon>Bacteria</taxon>
        <taxon>Bacillati</taxon>
        <taxon>Actinomycetota</taxon>
        <taxon>Actinomycetes</taxon>
        <taxon>Actinopolysporales</taxon>
        <taxon>Actinopolysporaceae</taxon>
        <taxon>Actinopolyspora</taxon>
    </lineage>
</organism>
<comment type="caution">
    <text evidence="3">The sequence shown here is derived from an EMBL/GenBank/DDBJ whole genome shotgun (WGS) entry which is preliminary data.</text>
</comment>
<gene>
    <name evidence="3" type="ORF">CEP50_13260</name>
</gene>
<accession>A0A2T0GUZ1</accession>
<dbReference type="InterPro" id="IPR006680">
    <property type="entry name" value="Amidohydro-rel"/>
</dbReference>
<dbReference type="SUPFAM" id="SSF51338">
    <property type="entry name" value="Composite domain of metallo-dependent hydrolases"/>
    <property type="match status" value="1"/>
</dbReference>
<dbReference type="PANTHER" id="PTHR43794:SF11">
    <property type="entry name" value="AMIDOHYDROLASE-RELATED DOMAIN-CONTAINING PROTEIN"/>
    <property type="match status" value="1"/>
</dbReference>
<dbReference type="InterPro" id="IPR011059">
    <property type="entry name" value="Metal-dep_hydrolase_composite"/>
</dbReference>
<dbReference type="SUPFAM" id="SSF51556">
    <property type="entry name" value="Metallo-dependent hydrolases"/>
    <property type="match status" value="1"/>
</dbReference>
<dbReference type="Proteomes" id="UP000239352">
    <property type="component" value="Unassembled WGS sequence"/>
</dbReference>
<dbReference type="CDD" id="cd01298">
    <property type="entry name" value="ATZ_TRZ_like"/>
    <property type="match status" value="1"/>
</dbReference>
<dbReference type="STRING" id="1050202.GCA_000384035_00842"/>
<dbReference type="EMBL" id="PVSR01000023">
    <property type="protein sequence ID" value="PRW62907.1"/>
    <property type="molecule type" value="Genomic_DNA"/>
</dbReference>
<feature type="domain" description="Amidohydrolase-related" evidence="2">
    <location>
        <begin position="74"/>
        <end position="410"/>
    </location>
</feature>
<name>A0A2T0GUZ1_ACTMO</name>